<evidence type="ECO:0000313" key="2">
    <source>
        <dbReference type="EMBL" id="KAF6039364.1"/>
    </source>
</evidence>
<evidence type="ECO:0000256" key="1">
    <source>
        <dbReference type="SAM" id="MobiDB-lite"/>
    </source>
</evidence>
<gene>
    <name evidence="2" type="ORF">EB796_002328</name>
</gene>
<reference evidence="2" key="1">
    <citation type="submission" date="2020-06" db="EMBL/GenBank/DDBJ databases">
        <title>Draft genome of Bugula neritina, a colonial animal packing powerful symbionts and potential medicines.</title>
        <authorList>
            <person name="Rayko M."/>
        </authorList>
    </citation>
    <scope>NUCLEOTIDE SEQUENCE [LARGE SCALE GENOMIC DNA]</scope>
    <source>
        <strain evidence="2">Kwan_BN1</strain>
    </source>
</reference>
<dbReference type="EMBL" id="VXIV02000272">
    <property type="protein sequence ID" value="KAF6039364.1"/>
    <property type="molecule type" value="Genomic_DNA"/>
</dbReference>
<dbReference type="PANTHER" id="PTHR33766:SF2">
    <property type="entry name" value="PROTEIN FAM181B"/>
    <property type="match status" value="1"/>
</dbReference>
<dbReference type="InterPro" id="IPR029359">
    <property type="entry name" value="FAM181"/>
</dbReference>
<dbReference type="Proteomes" id="UP000593567">
    <property type="component" value="Unassembled WGS sequence"/>
</dbReference>
<accession>A0A7J7KMH6</accession>
<organism evidence="2 3">
    <name type="scientific">Bugula neritina</name>
    <name type="common">Brown bryozoan</name>
    <name type="synonym">Sertularia neritina</name>
    <dbReference type="NCBI Taxonomy" id="10212"/>
    <lineage>
        <taxon>Eukaryota</taxon>
        <taxon>Metazoa</taxon>
        <taxon>Spiralia</taxon>
        <taxon>Lophotrochozoa</taxon>
        <taxon>Bryozoa</taxon>
        <taxon>Gymnolaemata</taxon>
        <taxon>Cheilostomatida</taxon>
        <taxon>Flustrina</taxon>
        <taxon>Buguloidea</taxon>
        <taxon>Bugulidae</taxon>
        <taxon>Bugula</taxon>
    </lineage>
</organism>
<dbReference type="PANTHER" id="PTHR33766">
    <property type="entry name" value="PROTEIN FAM181B"/>
    <property type="match status" value="1"/>
</dbReference>
<dbReference type="OrthoDB" id="5981837at2759"/>
<proteinExistence type="predicted"/>
<sequence>MEESNLLQFVDSASTNIMQALDNKNKSKRKVNHRRYLLKQLRKCENTGNSPEKVSRRSRSPSAAANSNLAKKLSSKKKVDKSADHSSNKRLQKPLTHTRSCLPSPSVSDSGESSISEISNNELMHFLNTWSSEECVNSRSHSTEPSHQLFPEHIAPIELPAHNAYFEDSSPYLPPTTVSIPTHYHNRRDSAPCYYESPSLTTSCYQNDNILPGSCQYSSSAPIYSHHQQSVSSAMPINSSLSYTQDTSSLYECSSPGSGYSSYSCASSPSVYPASPLVESTYYPTSPDHLRIMPNSFNSENSFSSHSQQVDSSPLSFLDSPISLIDCDISSTSDVSVDNITAADLNDPTLDNFSEDELIDSIASLLEDTSLPTFSQTFY</sequence>
<comment type="caution">
    <text evidence="2">The sequence shown here is derived from an EMBL/GenBank/DDBJ whole genome shotgun (WGS) entry which is preliminary data.</text>
</comment>
<evidence type="ECO:0000313" key="3">
    <source>
        <dbReference type="Proteomes" id="UP000593567"/>
    </source>
</evidence>
<feature type="compositionally biased region" description="Low complexity" evidence="1">
    <location>
        <begin position="60"/>
        <end position="72"/>
    </location>
</feature>
<feature type="region of interest" description="Disordered" evidence="1">
    <location>
        <begin position="42"/>
        <end position="115"/>
    </location>
</feature>
<keyword evidence="3" id="KW-1185">Reference proteome</keyword>
<protein>
    <submittedName>
        <fullName evidence="2">Uncharacterized protein</fullName>
    </submittedName>
</protein>
<dbReference type="AlphaFoldDB" id="A0A7J7KMH6"/>
<feature type="compositionally biased region" description="Low complexity" evidence="1">
    <location>
        <begin position="103"/>
        <end position="115"/>
    </location>
</feature>
<name>A0A7J7KMH6_BUGNE</name>